<dbReference type="AlphaFoldDB" id="A0AAD0M191"/>
<organism evidence="1 2">
    <name type="scientific">Pseudomonas amygdali pv. lachrymans str. M301315</name>
    <dbReference type="NCBI Taxonomy" id="629260"/>
    <lineage>
        <taxon>Bacteria</taxon>
        <taxon>Pseudomonadati</taxon>
        <taxon>Pseudomonadota</taxon>
        <taxon>Gammaproteobacteria</taxon>
        <taxon>Pseudomonadales</taxon>
        <taxon>Pseudomonadaceae</taxon>
        <taxon>Pseudomonas</taxon>
        <taxon>Pseudomonas amygdali</taxon>
    </lineage>
</organism>
<dbReference type="EMBL" id="CP031225">
    <property type="protein sequence ID" value="AXH57015.1"/>
    <property type="molecule type" value="Genomic_DNA"/>
</dbReference>
<protein>
    <submittedName>
        <fullName evidence="1">Uncharacterized protein</fullName>
    </submittedName>
</protein>
<gene>
    <name evidence="1" type="ORF">PLA107_018215</name>
</gene>
<evidence type="ECO:0000313" key="1">
    <source>
        <dbReference type="EMBL" id="AXH57015.1"/>
    </source>
</evidence>
<sequence>MPGRFGPALARPGLQVGLPETLIQVTPLDNRGAQAGAHAVNATFGGLCGLGRLCILISLSACWPDYF</sequence>
<evidence type="ECO:0000313" key="2">
    <source>
        <dbReference type="Proteomes" id="UP000006426"/>
    </source>
</evidence>
<accession>A0AAD0M191</accession>
<name>A0AAD0M191_PSEAV</name>
<dbReference type="Proteomes" id="UP000006426">
    <property type="component" value="Chromosome"/>
</dbReference>
<reference evidence="1 2" key="1">
    <citation type="journal article" date="2011" name="PLoS Pathog.">
        <title>Dynamic evolution of pathogenicity revealed by sequencing and comparative genomics of 19 Pseudomonas syringae isolates.</title>
        <authorList>
            <person name="Baltrus D.A."/>
            <person name="Nishimura M.T."/>
            <person name="Romanchuk A."/>
            <person name="Chang J.H."/>
            <person name="Mukhtar M.S."/>
            <person name="Cherkis K."/>
            <person name="Roach J."/>
            <person name="Grant S.R."/>
            <person name="Jones C.D."/>
            <person name="Dangl J.L."/>
        </authorList>
    </citation>
    <scope>NUCLEOTIDE SEQUENCE [LARGE SCALE GENOMIC DNA]</scope>
    <source>
        <strain evidence="1 2">M301315</strain>
    </source>
</reference>
<proteinExistence type="predicted"/>